<dbReference type="AlphaFoldDB" id="A0A1G2F3J3"/>
<dbReference type="SUPFAM" id="SSF53850">
    <property type="entry name" value="Periplasmic binding protein-like II"/>
    <property type="match status" value="1"/>
</dbReference>
<dbReference type="Gene3D" id="3.40.190.10">
    <property type="entry name" value="Periplasmic binding protein-like II"/>
    <property type="match status" value="1"/>
</dbReference>
<dbReference type="InterPro" id="IPR050490">
    <property type="entry name" value="Bact_solute-bd_prot1"/>
</dbReference>
<dbReference type="Pfam" id="PF01547">
    <property type="entry name" value="SBP_bac_1"/>
    <property type="match status" value="1"/>
</dbReference>
<evidence type="ECO:0000313" key="2">
    <source>
        <dbReference type="EMBL" id="OGZ32656.1"/>
    </source>
</evidence>
<feature type="transmembrane region" description="Helical" evidence="1">
    <location>
        <begin position="12"/>
        <end position="32"/>
    </location>
</feature>
<evidence type="ECO:0000313" key="3">
    <source>
        <dbReference type="Proteomes" id="UP000176787"/>
    </source>
</evidence>
<protein>
    <submittedName>
        <fullName evidence="2">Uncharacterized protein</fullName>
    </submittedName>
</protein>
<dbReference type="PANTHER" id="PTHR43649">
    <property type="entry name" value="ARABINOSE-BINDING PROTEIN-RELATED"/>
    <property type="match status" value="1"/>
</dbReference>
<dbReference type="STRING" id="1801726.A3H02_01155"/>
<evidence type="ECO:0000256" key="1">
    <source>
        <dbReference type="SAM" id="Phobius"/>
    </source>
</evidence>
<dbReference type="InterPro" id="IPR006059">
    <property type="entry name" value="SBP"/>
</dbReference>
<organism evidence="2 3">
    <name type="scientific">Candidatus Niyogibacteria bacterium RIFCSPLOWO2_12_FULL_41_13</name>
    <dbReference type="NCBI Taxonomy" id="1801726"/>
    <lineage>
        <taxon>Bacteria</taxon>
        <taxon>Candidatus Niyogiibacteriota</taxon>
    </lineage>
</organism>
<gene>
    <name evidence="2" type="ORF">A3H02_01155</name>
</gene>
<dbReference type="EMBL" id="MHMS01000004">
    <property type="protein sequence ID" value="OGZ32656.1"/>
    <property type="molecule type" value="Genomic_DNA"/>
</dbReference>
<keyword evidence="1" id="KW-0472">Membrane</keyword>
<accession>A0A1G2F3J3</accession>
<reference evidence="2 3" key="1">
    <citation type="journal article" date="2016" name="Nat. Commun.">
        <title>Thousands of microbial genomes shed light on interconnected biogeochemical processes in an aquifer system.</title>
        <authorList>
            <person name="Anantharaman K."/>
            <person name="Brown C.T."/>
            <person name="Hug L.A."/>
            <person name="Sharon I."/>
            <person name="Castelle C.J."/>
            <person name="Probst A.J."/>
            <person name="Thomas B.C."/>
            <person name="Singh A."/>
            <person name="Wilkins M.J."/>
            <person name="Karaoz U."/>
            <person name="Brodie E.L."/>
            <person name="Williams K.H."/>
            <person name="Hubbard S.S."/>
            <person name="Banfield J.F."/>
        </authorList>
    </citation>
    <scope>NUCLEOTIDE SEQUENCE [LARGE SCALE GENOMIC DNA]</scope>
</reference>
<name>A0A1G2F3J3_9BACT</name>
<sequence>MIFNFFMNKVQLILIPIFILATIAAVLIFSGAGPGLNQKSGKGSEIKFWAPYPRAKMDFALEGYRRMNSGLKLIYEEKENQSYYSEIIDGLASNSGPDIFALNQERILKFKDKIFEIPFEAFNLRKFKDSFLGAGEIFLSKSGILGFPLFIDPVVLYWNRDLFGNDGFSRPPQTWDEFLTYSQALTKIDSNKNILQSGSALGEFSNVLRAKDIISLLILQGGSPIVKRETLEVKLESAESAVRFFNQFRDSRKKTFSWAKNLPLDKEFFLQGKLAMYFGFASEYREFKEKNPYLNFDAALVPQVRGAKTKITYAKIEALAVSKLSVDKKFDFNLINYLISPEAQKSLQEEFFTPSVLNSLLAFPVSDPTMEIFRQSALISRVWIDPEPEKTYLIFKDMNEGAASEKKGIEELVRDAGEKLKSLLGPFIQPNL</sequence>
<keyword evidence="1" id="KW-0812">Transmembrane</keyword>
<keyword evidence="1" id="KW-1133">Transmembrane helix</keyword>
<dbReference type="PANTHER" id="PTHR43649:SF12">
    <property type="entry name" value="DIACETYLCHITOBIOSE BINDING PROTEIN DASA"/>
    <property type="match status" value="1"/>
</dbReference>
<comment type="caution">
    <text evidence="2">The sequence shown here is derived from an EMBL/GenBank/DDBJ whole genome shotgun (WGS) entry which is preliminary data.</text>
</comment>
<proteinExistence type="predicted"/>
<dbReference type="Proteomes" id="UP000176787">
    <property type="component" value="Unassembled WGS sequence"/>
</dbReference>